<gene>
    <name evidence="2" type="ORF">GSBLH_T00006329001</name>
</gene>
<keyword evidence="3" id="KW-1185">Reference proteome</keyword>
<dbReference type="GeneID" id="24922454"/>
<accession>D8M0Q9</accession>
<dbReference type="AlphaFoldDB" id="D8M0Q9"/>
<dbReference type="Pfam" id="PF23593">
    <property type="entry name" value="HEAT_ATR"/>
    <property type="match status" value="1"/>
</dbReference>
<feature type="domain" description="FAT" evidence="1">
    <location>
        <begin position="1"/>
        <end position="173"/>
    </location>
</feature>
<dbReference type="Proteomes" id="UP000008312">
    <property type="component" value="Unassembled WGS sequence"/>
</dbReference>
<dbReference type="InterPro" id="IPR057564">
    <property type="entry name" value="HEAT_ATR"/>
</dbReference>
<dbReference type="EMBL" id="FN668644">
    <property type="protein sequence ID" value="CBK21648.2"/>
    <property type="molecule type" value="Genomic_DNA"/>
</dbReference>
<proteinExistence type="predicted"/>
<protein>
    <recommendedName>
        <fullName evidence="1">FAT domain-containing protein</fullName>
    </recommendedName>
</protein>
<evidence type="ECO:0000313" key="2">
    <source>
        <dbReference type="EMBL" id="CBK21648.2"/>
    </source>
</evidence>
<dbReference type="InParanoid" id="D8M0Q9"/>
<dbReference type="InterPro" id="IPR014009">
    <property type="entry name" value="PIK_FAT"/>
</dbReference>
<evidence type="ECO:0000259" key="1">
    <source>
        <dbReference type="PROSITE" id="PS51189"/>
    </source>
</evidence>
<name>D8M0Q9_BLAHO</name>
<organism evidence="2">
    <name type="scientific">Blastocystis hominis</name>
    <dbReference type="NCBI Taxonomy" id="12968"/>
    <lineage>
        <taxon>Eukaryota</taxon>
        <taxon>Sar</taxon>
        <taxon>Stramenopiles</taxon>
        <taxon>Bigyra</taxon>
        <taxon>Opalozoa</taxon>
        <taxon>Opalinata</taxon>
        <taxon>Blastocystidae</taxon>
        <taxon>Blastocystis</taxon>
    </lineage>
</organism>
<dbReference type="RefSeq" id="XP_012895696.1">
    <property type="nucleotide sequence ID" value="XM_013040242.1"/>
</dbReference>
<dbReference type="PROSITE" id="PS51189">
    <property type="entry name" value="FAT"/>
    <property type="match status" value="1"/>
</dbReference>
<sequence>MNMLHAQESNGDCLKLYCQIKRRVEPYDVSIMDEYKKLLRVTDDQSEVHYHWARLHDSMVTSQMAKESFDLQEAVRHYCLCLQTSDRFLYHSIIRLTTLWFKAMQSLSEDLLAVVPEIESIKPYQWYIVFQQLLTVACHPNDKLKVQVARIVSGVFQKYPKQVVWQILAMLNVKSGPKREFMMSVRE</sequence>
<reference evidence="2" key="1">
    <citation type="submission" date="2010-02" db="EMBL/GenBank/DDBJ databases">
        <title>Sequencing and annotation of the Blastocystis hominis genome.</title>
        <authorList>
            <person name="Wincker P."/>
        </authorList>
    </citation>
    <scope>NUCLEOTIDE SEQUENCE</scope>
    <source>
        <strain evidence="2">Singapore isolate B</strain>
    </source>
</reference>
<evidence type="ECO:0000313" key="3">
    <source>
        <dbReference type="Proteomes" id="UP000008312"/>
    </source>
</evidence>